<dbReference type="InterPro" id="IPR024072">
    <property type="entry name" value="DHFR-like_dom_sf"/>
</dbReference>
<dbReference type="PROSITE" id="PS51330">
    <property type="entry name" value="DHFR_2"/>
    <property type="match status" value="1"/>
</dbReference>
<comment type="function">
    <text evidence="8 9">Key enzyme in folate metabolism. Catalyzes an essential reaction for de novo glycine and purine synthesis, and for DNA precursor synthesis.</text>
</comment>
<evidence type="ECO:0000313" key="12">
    <source>
        <dbReference type="EMBL" id="CCH72537.1"/>
    </source>
</evidence>
<dbReference type="EMBL" id="CAJA01000084">
    <property type="protein sequence ID" value="CCH72537.1"/>
    <property type="molecule type" value="Genomic_DNA"/>
</dbReference>
<evidence type="ECO:0000256" key="10">
    <source>
        <dbReference type="RuleBase" id="RU004474"/>
    </source>
</evidence>
<evidence type="ECO:0000256" key="8">
    <source>
        <dbReference type="ARBA" id="ARBA00025067"/>
    </source>
</evidence>
<keyword evidence="5 9" id="KW-0554">One-carbon metabolism</keyword>
<name>W6JUE9_9MICO</name>
<dbReference type="InterPro" id="IPR017925">
    <property type="entry name" value="DHFR_CS"/>
</dbReference>
<keyword evidence="6 9" id="KW-0521">NADP</keyword>
<dbReference type="SUPFAM" id="SSF53597">
    <property type="entry name" value="Dihydrofolate reductase-like"/>
    <property type="match status" value="1"/>
</dbReference>
<dbReference type="STRING" id="1193182.BN11_1740025"/>
<dbReference type="GO" id="GO:0046654">
    <property type="term" value="P:tetrahydrofolate biosynthetic process"/>
    <property type="evidence" value="ECO:0007669"/>
    <property type="project" value="UniProtKB-UniPathway"/>
</dbReference>
<evidence type="ECO:0000256" key="5">
    <source>
        <dbReference type="ARBA" id="ARBA00022563"/>
    </source>
</evidence>
<dbReference type="PANTHER" id="PTHR48069">
    <property type="entry name" value="DIHYDROFOLATE REDUCTASE"/>
    <property type="match status" value="1"/>
</dbReference>
<evidence type="ECO:0000256" key="6">
    <source>
        <dbReference type="ARBA" id="ARBA00022857"/>
    </source>
</evidence>
<keyword evidence="13" id="KW-1185">Reference proteome</keyword>
<dbReference type="Pfam" id="PF00186">
    <property type="entry name" value="DHFR_1"/>
    <property type="match status" value="1"/>
</dbReference>
<dbReference type="PRINTS" id="PR00070">
    <property type="entry name" value="DHFR"/>
</dbReference>
<proteinExistence type="inferred from homology"/>
<comment type="similarity">
    <text evidence="2 9 10">Belongs to the dihydrofolate reductase family.</text>
</comment>
<dbReference type="FunFam" id="3.40.430.10:FF:000001">
    <property type="entry name" value="Dihydrofolate reductase"/>
    <property type="match status" value="1"/>
</dbReference>
<dbReference type="GO" id="GO:0004146">
    <property type="term" value="F:dihydrofolate reductase activity"/>
    <property type="evidence" value="ECO:0007669"/>
    <property type="project" value="UniProtKB-EC"/>
</dbReference>
<comment type="caution">
    <text evidence="12">The sequence shown here is derived from an EMBL/GenBank/DDBJ whole genome shotgun (WGS) entry which is preliminary data.</text>
</comment>
<dbReference type="OrthoDB" id="9804315at2"/>
<comment type="pathway">
    <text evidence="1 9">Cofactor biosynthesis; tetrahydrofolate biosynthesis; 5,6,7,8-tetrahydrofolate from 7,8-dihydrofolate: step 1/1.</text>
</comment>
<dbReference type="Proteomes" id="UP000035763">
    <property type="component" value="Unassembled WGS sequence"/>
</dbReference>
<dbReference type="PROSITE" id="PS00075">
    <property type="entry name" value="DHFR_1"/>
    <property type="match status" value="1"/>
</dbReference>
<evidence type="ECO:0000256" key="1">
    <source>
        <dbReference type="ARBA" id="ARBA00004903"/>
    </source>
</evidence>
<dbReference type="PANTHER" id="PTHR48069:SF3">
    <property type="entry name" value="DIHYDROFOLATE REDUCTASE"/>
    <property type="match status" value="1"/>
</dbReference>
<dbReference type="RefSeq" id="WP_048697948.1">
    <property type="nucleotide sequence ID" value="NZ_HG764815.1"/>
</dbReference>
<dbReference type="UniPathway" id="UPA00077">
    <property type="reaction ID" value="UER00158"/>
</dbReference>
<organism evidence="12 13">
    <name type="scientific">Nostocoides australiense Ben110</name>
    <dbReference type="NCBI Taxonomy" id="1193182"/>
    <lineage>
        <taxon>Bacteria</taxon>
        <taxon>Bacillati</taxon>
        <taxon>Actinomycetota</taxon>
        <taxon>Actinomycetes</taxon>
        <taxon>Micrococcales</taxon>
        <taxon>Intrasporangiaceae</taxon>
        <taxon>Nostocoides</taxon>
    </lineage>
</organism>
<evidence type="ECO:0000256" key="4">
    <source>
        <dbReference type="ARBA" id="ARBA00018886"/>
    </source>
</evidence>
<reference evidence="12 13" key="1">
    <citation type="journal article" date="2013" name="ISME J.">
        <title>A metabolic model for members of the genus Tetrasphaera involved in enhanced biological phosphorus removal.</title>
        <authorList>
            <person name="Kristiansen R."/>
            <person name="Nguyen H.T.T."/>
            <person name="Saunders A.M."/>
            <person name="Nielsen J.L."/>
            <person name="Wimmer R."/>
            <person name="Le V.Q."/>
            <person name="McIlroy S.J."/>
            <person name="Petrovski S."/>
            <person name="Seviour R.J."/>
            <person name="Calteau A."/>
            <person name="Nielsen K.L."/>
            <person name="Nielsen P.H."/>
        </authorList>
    </citation>
    <scope>NUCLEOTIDE SEQUENCE [LARGE SCALE GENOMIC DNA]</scope>
    <source>
        <strain evidence="12 13">Ben110</strain>
    </source>
</reference>
<feature type="domain" description="DHFR" evidence="11">
    <location>
        <begin position="3"/>
        <end position="155"/>
    </location>
</feature>
<dbReference type="GO" id="GO:0006730">
    <property type="term" value="P:one-carbon metabolic process"/>
    <property type="evidence" value="ECO:0007669"/>
    <property type="project" value="UniProtKB-KW"/>
</dbReference>
<dbReference type="InterPro" id="IPR012259">
    <property type="entry name" value="DHFR"/>
</dbReference>
<dbReference type="GO" id="GO:0070401">
    <property type="term" value="F:NADP+ binding"/>
    <property type="evidence" value="ECO:0007669"/>
    <property type="project" value="UniProtKB-ARBA"/>
</dbReference>
<dbReference type="EC" id="1.5.1.3" evidence="3 9"/>
<evidence type="ECO:0000259" key="11">
    <source>
        <dbReference type="PROSITE" id="PS51330"/>
    </source>
</evidence>
<evidence type="ECO:0000256" key="7">
    <source>
        <dbReference type="ARBA" id="ARBA00023002"/>
    </source>
</evidence>
<dbReference type="GO" id="GO:0046655">
    <property type="term" value="P:folic acid metabolic process"/>
    <property type="evidence" value="ECO:0007669"/>
    <property type="project" value="TreeGrafter"/>
</dbReference>
<gene>
    <name evidence="12" type="primary">dfrA</name>
    <name evidence="12" type="ORF">BN11_1740025</name>
</gene>
<dbReference type="GO" id="GO:0046452">
    <property type="term" value="P:dihydrofolate metabolic process"/>
    <property type="evidence" value="ECO:0007669"/>
    <property type="project" value="TreeGrafter"/>
</dbReference>
<dbReference type="Gene3D" id="3.40.430.10">
    <property type="entry name" value="Dihydrofolate Reductase, subunit A"/>
    <property type="match status" value="1"/>
</dbReference>
<evidence type="ECO:0000256" key="3">
    <source>
        <dbReference type="ARBA" id="ARBA00012856"/>
    </source>
</evidence>
<keyword evidence="7 9" id="KW-0560">Oxidoreductase</keyword>
<accession>W6JUE9</accession>
<evidence type="ECO:0000256" key="9">
    <source>
        <dbReference type="PIRNR" id="PIRNR000194"/>
    </source>
</evidence>
<dbReference type="PIRSF" id="PIRSF000194">
    <property type="entry name" value="DHFR"/>
    <property type="match status" value="1"/>
</dbReference>
<dbReference type="CDD" id="cd00209">
    <property type="entry name" value="DHFR"/>
    <property type="match status" value="1"/>
</dbReference>
<protein>
    <recommendedName>
        <fullName evidence="4 9">Dihydrofolate reductase</fullName>
        <ecNumber evidence="3 9">1.5.1.3</ecNumber>
    </recommendedName>
</protein>
<dbReference type="InterPro" id="IPR001796">
    <property type="entry name" value="DHFR_dom"/>
</dbReference>
<dbReference type="AlphaFoldDB" id="W6JUE9"/>
<comment type="catalytic activity">
    <reaction evidence="9">
        <text>(6S)-5,6,7,8-tetrahydrofolate + NADP(+) = 7,8-dihydrofolate + NADPH + H(+)</text>
        <dbReference type="Rhea" id="RHEA:15009"/>
        <dbReference type="ChEBI" id="CHEBI:15378"/>
        <dbReference type="ChEBI" id="CHEBI:57451"/>
        <dbReference type="ChEBI" id="CHEBI:57453"/>
        <dbReference type="ChEBI" id="CHEBI:57783"/>
        <dbReference type="ChEBI" id="CHEBI:58349"/>
        <dbReference type="EC" id="1.5.1.3"/>
    </reaction>
</comment>
<evidence type="ECO:0000313" key="13">
    <source>
        <dbReference type="Proteomes" id="UP000035763"/>
    </source>
</evidence>
<sequence>MTSITLIAAVADNRVIGNGPDIPWALPGEQARFKATTMGHTLIMGRATFDSIGRPLPGRRTIVISRNPHWRHPGVETATSLEAALALAGPADEVFVAGGAQIYALALPFAQRMILTEIPLSPDGDAFFPEFDAVDWAESDRETHPAYEIVTYVRR</sequence>
<evidence type="ECO:0000256" key="2">
    <source>
        <dbReference type="ARBA" id="ARBA00009539"/>
    </source>
</evidence>
<dbReference type="GO" id="GO:0005829">
    <property type="term" value="C:cytosol"/>
    <property type="evidence" value="ECO:0007669"/>
    <property type="project" value="TreeGrafter"/>
</dbReference>